<dbReference type="Gene3D" id="1.10.150.20">
    <property type="entry name" value="5' to 3' exonuclease, C-terminal subdomain"/>
    <property type="match status" value="1"/>
</dbReference>
<keyword evidence="7 15" id="KW-0235">DNA replication</keyword>
<feature type="binding site" evidence="15">
    <location>
        <position position="14"/>
    </location>
    <ligand>
        <name>Mg(2+)</name>
        <dbReference type="ChEBI" id="CHEBI:18420"/>
    </ligand>
</feature>
<dbReference type="EC" id="2.7.7.7" evidence="15"/>
<evidence type="ECO:0000256" key="14">
    <source>
        <dbReference type="ARBA" id="ARBA00049244"/>
    </source>
</evidence>
<dbReference type="CDD" id="cd03586">
    <property type="entry name" value="PolY_Pol_IV_kappa"/>
    <property type="match status" value="1"/>
</dbReference>
<dbReference type="NCBIfam" id="NF002677">
    <property type="entry name" value="PRK02406.1"/>
    <property type="match status" value="1"/>
</dbReference>
<dbReference type="SUPFAM" id="SSF100879">
    <property type="entry name" value="Lesion bypass DNA polymerase (Y-family), little finger domain"/>
    <property type="match status" value="1"/>
</dbReference>
<dbReference type="Pfam" id="PF00817">
    <property type="entry name" value="IMS"/>
    <property type="match status" value="1"/>
</dbReference>
<dbReference type="Proteomes" id="UP001062165">
    <property type="component" value="Chromosome"/>
</dbReference>
<comment type="cofactor">
    <cofactor evidence="15">
        <name>Mg(2+)</name>
        <dbReference type="ChEBI" id="CHEBI:18420"/>
    </cofactor>
    <text evidence="15">Binds 2 magnesium ions per subunit.</text>
</comment>
<keyword evidence="18" id="KW-1185">Reference proteome</keyword>
<dbReference type="Pfam" id="PF11799">
    <property type="entry name" value="IMS_C"/>
    <property type="match status" value="1"/>
</dbReference>
<organism evidence="17 18">
    <name type="scientific">Reichenbachiella carrageenanivorans</name>
    <dbReference type="NCBI Taxonomy" id="2979869"/>
    <lineage>
        <taxon>Bacteria</taxon>
        <taxon>Pseudomonadati</taxon>
        <taxon>Bacteroidota</taxon>
        <taxon>Cytophagia</taxon>
        <taxon>Cytophagales</taxon>
        <taxon>Reichenbachiellaceae</taxon>
        <taxon>Reichenbachiella</taxon>
    </lineage>
</organism>
<evidence type="ECO:0000313" key="18">
    <source>
        <dbReference type="Proteomes" id="UP001062165"/>
    </source>
</evidence>
<dbReference type="HAMAP" id="MF_01113">
    <property type="entry name" value="DNApol_IV"/>
    <property type="match status" value="1"/>
</dbReference>
<dbReference type="InterPro" id="IPR036775">
    <property type="entry name" value="DNA_pol_Y-fam_lit_finger_sf"/>
</dbReference>
<sequence length="361" mass="40896">MSDNLAIRKIIHIDMDAFYASVEQRDHPELRGKPVAVGGSRSRGVVAAASYEARKYGVRSAMPSVIAYRKCPQLTFVKPRFDVYKEVSQVIRSIFLNYTDLVEPLSLDEAYLDVTNNKLGLPSATLIAQEIRQKIFDATQLTCSAGISINKFLAKTASDINKPNGMKLIKPEEAVAFIETLNIKDFFGVGKVTTEKMKRMGIHNGLDLKRKSLGFLTKNFGKSGAYYFNICRGIDNRPVNPNRIRKSVSIENTYDHDLTDIAEVHTELHVLSHELEKRLSTNSILGKTVNIKIKYADFEQVTRSKTIQQWLGKHEEYAPIWLEITKDKDLMNRPIRLLGLGLSNLNTEDKEDKGWQLTLEF</sequence>
<evidence type="ECO:0000256" key="8">
    <source>
        <dbReference type="ARBA" id="ARBA00022723"/>
    </source>
</evidence>
<keyword evidence="10 15" id="KW-0460">Magnesium</keyword>
<dbReference type="PROSITE" id="PS50173">
    <property type="entry name" value="UMUC"/>
    <property type="match status" value="1"/>
</dbReference>
<dbReference type="PANTHER" id="PTHR11076">
    <property type="entry name" value="DNA REPAIR POLYMERASE UMUC / TRANSFERASE FAMILY MEMBER"/>
    <property type="match status" value="1"/>
</dbReference>
<dbReference type="InterPro" id="IPR053848">
    <property type="entry name" value="IMS_HHH_1"/>
</dbReference>
<dbReference type="InterPro" id="IPR043128">
    <property type="entry name" value="Rev_trsase/Diguanyl_cyclase"/>
</dbReference>
<keyword evidence="13 15" id="KW-0234">DNA repair</keyword>
<dbReference type="Gene3D" id="3.30.1490.100">
    <property type="entry name" value="DNA polymerase, Y-family, little finger domain"/>
    <property type="match status" value="1"/>
</dbReference>
<protein>
    <recommendedName>
        <fullName evidence="15">DNA polymerase IV</fullName>
        <shortName evidence="15">Pol IV</shortName>
        <ecNumber evidence="15">2.7.7.7</ecNumber>
    </recommendedName>
</protein>
<comment type="catalytic activity">
    <reaction evidence="14 15">
        <text>DNA(n) + a 2'-deoxyribonucleoside 5'-triphosphate = DNA(n+1) + diphosphate</text>
        <dbReference type="Rhea" id="RHEA:22508"/>
        <dbReference type="Rhea" id="RHEA-COMP:17339"/>
        <dbReference type="Rhea" id="RHEA-COMP:17340"/>
        <dbReference type="ChEBI" id="CHEBI:33019"/>
        <dbReference type="ChEBI" id="CHEBI:61560"/>
        <dbReference type="ChEBI" id="CHEBI:173112"/>
        <dbReference type="EC" id="2.7.7.7"/>
    </reaction>
</comment>
<evidence type="ECO:0000259" key="16">
    <source>
        <dbReference type="PROSITE" id="PS50173"/>
    </source>
</evidence>
<dbReference type="Pfam" id="PF21999">
    <property type="entry name" value="IMS_HHH_1"/>
    <property type="match status" value="1"/>
</dbReference>
<evidence type="ECO:0000256" key="3">
    <source>
        <dbReference type="ARBA" id="ARBA00022457"/>
    </source>
</evidence>
<comment type="subunit">
    <text evidence="15">Monomer.</text>
</comment>
<evidence type="ECO:0000313" key="17">
    <source>
        <dbReference type="EMBL" id="UXX77835.1"/>
    </source>
</evidence>
<dbReference type="EMBL" id="CP106735">
    <property type="protein sequence ID" value="UXX77835.1"/>
    <property type="molecule type" value="Genomic_DNA"/>
</dbReference>
<gene>
    <name evidence="15 17" type="primary">dinB</name>
    <name evidence="17" type="ORF">N7E81_10680</name>
</gene>
<keyword evidence="8 15" id="KW-0479">Metal-binding</keyword>
<dbReference type="Gene3D" id="3.30.70.270">
    <property type="match status" value="1"/>
</dbReference>
<feature type="site" description="Substrate discrimination" evidence="15">
    <location>
        <position position="19"/>
    </location>
</feature>
<evidence type="ECO:0000256" key="10">
    <source>
        <dbReference type="ARBA" id="ARBA00022842"/>
    </source>
</evidence>
<evidence type="ECO:0000256" key="1">
    <source>
        <dbReference type="ARBA" id="ARBA00004496"/>
    </source>
</evidence>
<keyword evidence="12 15" id="KW-0238">DNA-binding</keyword>
<dbReference type="InterPro" id="IPR001126">
    <property type="entry name" value="UmuC"/>
</dbReference>
<evidence type="ECO:0000256" key="2">
    <source>
        <dbReference type="ARBA" id="ARBA00010945"/>
    </source>
</evidence>
<dbReference type="PANTHER" id="PTHR11076:SF33">
    <property type="entry name" value="DNA POLYMERASE KAPPA"/>
    <property type="match status" value="1"/>
</dbReference>
<keyword evidence="11 15" id="KW-0239">DNA-directed DNA polymerase</keyword>
<proteinExistence type="inferred from homology"/>
<evidence type="ECO:0000256" key="7">
    <source>
        <dbReference type="ARBA" id="ARBA00022705"/>
    </source>
</evidence>
<keyword evidence="5 15" id="KW-0808">Transferase</keyword>
<dbReference type="InterPro" id="IPR022880">
    <property type="entry name" value="DNApol_IV"/>
</dbReference>
<dbReference type="Gene3D" id="3.40.1170.60">
    <property type="match status" value="1"/>
</dbReference>
<comment type="function">
    <text evidence="15">Poorly processive, error-prone DNA polymerase involved in untargeted mutagenesis. Copies undamaged DNA at stalled replication forks, which arise in vivo from mismatched or misaligned primer ends. These misaligned primers can be extended by PolIV. Exhibits no 3'-5' exonuclease (proofreading) activity. May be involved in translesional synthesis, in conjunction with the beta clamp from PolIII.</text>
</comment>
<evidence type="ECO:0000256" key="4">
    <source>
        <dbReference type="ARBA" id="ARBA00022490"/>
    </source>
</evidence>
<dbReference type="InterPro" id="IPR043502">
    <property type="entry name" value="DNA/RNA_pol_sf"/>
</dbReference>
<accession>A0ABY6CWR0</accession>
<dbReference type="InterPro" id="IPR050116">
    <property type="entry name" value="DNA_polymerase-Y"/>
</dbReference>
<feature type="binding site" evidence="15">
    <location>
        <position position="108"/>
    </location>
    <ligand>
        <name>Mg(2+)</name>
        <dbReference type="ChEBI" id="CHEBI:18420"/>
    </ligand>
</feature>
<dbReference type="GO" id="GO:0003887">
    <property type="term" value="F:DNA-directed DNA polymerase activity"/>
    <property type="evidence" value="ECO:0007669"/>
    <property type="project" value="UniProtKB-EC"/>
</dbReference>
<dbReference type="InterPro" id="IPR017961">
    <property type="entry name" value="DNA_pol_Y-fam_little_finger"/>
</dbReference>
<keyword evidence="3 15" id="KW-0515">Mutator protein</keyword>
<evidence type="ECO:0000256" key="11">
    <source>
        <dbReference type="ARBA" id="ARBA00022932"/>
    </source>
</evidence>
<comment type="subcellular location">
    <subcellularLocation>
        <location evidence="1 15">Cytoplasm</location>
    </subcellularLocation>
</comment>
<keyword evidence="6 15" id="KW-0548">Nucleotidyltransferase</keyword>
<keyword evidence="9 15" id="KW-0227">DNA damage</keyword>
<feature type="domain" description="UmuC" evidence="16">
    <location>
        <begin position="10"/>
        <end position="190"/>
    </location>
</feature>
<dbReference type="SUPFAM" id="SSF56672">
    <property type="entry name" value="DNA/RNA polymerases"/>
    <property type="match status" value="1"/>
</dbReference>
<evidence type="ECO:0000256" key="9">
    <source>
        <dbReference type="ARBA" id="ARBA00022763"/>
    </source>
</evidence>
<name>A0ABY6CWR0_9BACT</name>
<comment type="similarity">
    <text evidence="2 15">Belongs to the DNA polymerase type-Y family.</text>
</comment>
<feature type="active site" evidence="15">
    <location>
        <position position="109"/>
    </location>
</feature>
<evidence type="ECO:0000256" key="5">
    <source>
        <dbReference type="ARBA" id="ARBA00022679"/>
    </source>
</evidence>
<evidence type="ECO:0000256" key="13">
    <source>
        <dbReference type="ARBA" id="ARBA00023204"/>
    </source>
</evidence>
<reference evidence="17" key="1">
    <citation type="submission" date="2022-10" db="EMBL/GenBank/DDBJ databases">
        <title>Comparative genomics and taxonomic characterization of three novel marine species of genus Reichenbachiella exhibiting antioxidant and polysaccharide degradation activities.</title>
        <authorList>
            <person name="Muhammad N."/>
            <person name="Lee Y.-J."/>
            <person name="Ko J."/>
            <person name="Kim S.-G."/>
        </authorList>
    </citation>
    <scope>NUCLEOTIDE SEQUENCE</scope>
    <source>
        <strain evidence="17">Wsw4-B4</strain>
    </source>
</reference>
<evidence type="ECO:0000256" key="12">
    <source>
        <dbReference type="ARBA" id="ARBA00023125"/>
    </source>
</evidence>
<keyword evidence="4 15" id="KW-0963">Cytoplasm</keyword>
<evidence type="ECO:0000256" key="15">
    <source>
        <dbReference type="HAMAP-Rule" id="MF_01113"/>
    </source>
</evidence>
<evidence type="ECO:0000256" key="6">
    <source>
        <dbReference type="ARBA" id="ARBA00022695"/>
    </source>
</evidence>